<dbReference type="Gene3D" id="3.30.565.40">
    <property type="entry name" value="Fervidobacterium nodosum Rt17-B1 like"/>
    <property type="match status" value="1"/>
</dbReference>
<dbReference type="Pfam" id="PF13739">
    <property type="entry name" value="PdaC"/>
    <property type="match status" value="1"/>
</dbReference>
<keyword evidence="1" id="KW-0472">Membrane</keyword>
<proteinExistence type="predicted"/>
<sequence length="246" mass="28807">MKSLRKVIYIALIFTIIGTSFLYANDNSVNDCLFIKDMKIEQENEFIKVSIKYPVLSIKDNCKNDTYRENIERINKDISNTVTNFSDRIKKEAIEYKENNKKGKYKYKYEAYVDYDIGYNKNNIISIPITMYEFTGGAHGFTTLKPFNYNLRTGESIKLKDMFKDDVDYKGIINKHINKEIDKNKDIYFQGEDGFKGVSDNQTFYIDNDGIVIYFGLYDIAPYSTGIPKFKLTWDEIGKYLNKPMM</sequence>
<evidence type="ECO:0000256" key="1">
    <source>
        <dbReference type="SAM" id="Phobius"/>
    </source>
</evidence>
<feature type="transmembrane region" description="Helical" evidence="1">
    <location>
        <begin position="7"/>
        <end position="24"/>
    </location>
</feature>
<dbReference type="InterPro" id="IPR021729">
    <property type="entry name" value="DUF3298"/>
</dbReference>
<evidence type="ECO:0000313" key="5">
    <source>
        <dbReference type="Proteomes" id="UP000049127"/>
    </source>
</evidence>
<keyword evidence="1" id="KW-1133">Transmembrane helix</keyword>
<feature type="domain" description="DUF3298" evidence="2">
    <location>
        <begin position="160"/>
        <end position="235"/>
    </location>
</feature>
<dbReference type="InterPro" id="IPR037126">
    <property type="entry name" value="PdaC/RsiV-like_sf"/>
</dbReference>
<dbReference type="AlphaFoldDB" id="A0A0C7QVL8"/>
<dbReference type="OrthoDB" id="5637at2"/>
<protein>
    <submittedName>
        <fullName evidence="4">Copper amine oxidase domain-containing protein</fullName>
    </submittedName>
</protein>
<gene>
    <name evidence="4" type="primary">rsiV_2</name>
    <name evidence="4" type="ORF">R28058_05681</name>
</gene>
<evidence type="ECO:0000259" key="3">
    <source>
        <dbReference type="Pfam" id="PF13739"/>
    </source>
</evidence>
<dbReference type="Gene3D" id="3.90.640.20">
    <property type="entry name" value="Heat-shock cognate protein, ATPase"/>
    <property type="match status" value="1"/>
</dbReference>
<dbReference type="EMBL" id="CEKZ01000003">
    <property type="protein sequence ID" value="CEQ02835.1"/>
    <property type="molecule type" value="Genomic_DNA"/>
</dbReference>
<evidence type="ECO:0000313" key="4">
    <source>
        <dbReference type="EMBL" id="CEQ02835.1"/>
    </source>
</evidence>
<organism evidence="4 5">
    <name type="scientific">Paraclostridium sordellii</name>
    <name type="common">Clostridium sordellii</name>
    <dbReference type="NCBI Taxonomy" id="1505"/>
    <lineage>
        <taxon>Bacteria</taxon>
        <taxon>Bacillati</taxon>
        <taxon>Bacillota</taxon>
        <taxon>Clostridia</taxon>
        <taxon>Peptostreptococcales</taxon>
        <taxon>Peptostreptococcaceae</taxon>
        <taxon>Paraclostridium</taxon>
    </lineage>
</organism>
<accession>A0A0C7QVL8</accession>
<keyword evidence="1" id="KW-0812">Transmembrane</keyword>
<evidence type="ECO:0000259" key="2">
    <source>
        <dbReference type="Pfam" id="PF11738"/>
    </source>
</evidence>
<feature type="domain" description="Deacetylase PdaC" evidence="3">
    <location>
        <begin position="40"/>
        <end position="142"/>
    </location>
</feature>
<reference evidence="4 5" key="1">
    <citation type="submission" date="2015-01" db="EMBL/GenBank/DDBJ databases">
        <authorList>
            <person name="Aslett A.Martin."/>
            <person name="De Silva Nishadi"/>
        </authorList>
    </citation>
    <scope>NUCLEOTIDE SEQUENCE [LARGE SCALE GENOMIC DNA]</scope>
    <source>
        <strain evidence="4 5">R28058</strain>
    </source>
</reference>
<dbReference type="InterPro" id="IPR025303">
    <property type="entry name" value="PdaC"/>
</dbReference>
<dbReference type="Proteomes" id="UP000049127">
    <property type="component" value="Unassembled WGS sequence"/>
</dbReference>
<dbReference type="RefSeq" id="WP_055334405.1">
    <property type="nucleotide sequence ID" value="NZ_CDNF01000003.1"/>
</dbReference>
<dbReference type="Pfam" id="PF11738">
    <property type="entry name" value="DUF3298"/>
    <property type="match status" value="1"/>
</dbReference>
<name>A0A0C7QVL8_PARSO</name>